<dbReference type="Proteomes" id="UP000663845">
    <property type="component" value="Unassembled WGS sequence"/>
</dbReference>
<gene>
    <name evidence="2" type="ORF">JYZ213_LOCUS12787</name>
</gene>
<sequence length="602" mass="70553">MSSSSSSSLIPISLSSDNKDKLESLIKDLKKIKWEKGEYYFHNFIDYYQLPQIIRVEQSWNTEFTKDQWLYLQTIYDRYLIIASSLTNKPKISQEKYLIPDWFQGECRILSKNPTLKKRWWVFQGAFELYRFELPRLIKVLCHTPGHMKTTKDEWKKIVLCKNAYFNVIRREKYQSRIKNSKDEVLISEPKEAFILEDPAFELYRFELPRLIKVLCHTPGHMKTTKDEWKKIVLCKNAYFNVIRREKYQSRIKNSKDEVLISEPKEAFILEDPNTNDEFIIPPGVPLRFATLIKDHELHTQYQNHNGTFTFPEILMRYEFPIDIEIQTHLPTDLLNFKAQIKLEKFCVAKTVLAYIIDQDQPSVVELSPLTQFTIRCAKCLTYGLPQQDQDADEKFDEKGYQCYEDIRSKLNSIFDSVAEIYRGKIQVGTDEEIECIEKAYEISMKMWTNSKKPIDQIYLTIEEACKVIKETVKEDVPVPEMQPKRFTVHTSADPSNPYNEVIDYENMDALNKKADENTLTKDNNKSKSSLKRSSSTKREPQTNQVNKQPSLVVQQLPPPMLLPPESFEKTIKAIPEILYTEFLPPTKAKKSSKTAQQESSK</sequence>
<protein>
    <submittedName>
        <fullName evidence="2">Uncharacterized protein</fullName>
    </submittedName>
</protein>
<feature type="compositionally biased region" description="Basic and acidic residues" evidence="1">
    <location>
        <begin position="515"/>
        <end position="526"/>
    </location>
</feature>
<accession>A0A814CBD9</accession>
<reference evidence="2" key="1">
    <citation type="submission" date="2021-02" db="EMBL/GenBank/DDBJ databases">
        <authorList>
            <person name="Nowell W R."/>
        </authorList>
    </citation>
    <scope>NUCLEOTIDE SEQUENCE</scope>
</reference>
<comment type="caution">
    <text evidence="2">The sequence shown here is derived from an EMBL/GenBank/DDBJ whole genome shotgun (WGS) entry which is preliminary data.</text>
</comment>
<evidence type="ECO:0000313" key="2">
    <source>
        <dbReference type="EMBL" id="CAF0942030.1"/>
    </source>
</evidence>
<dbReference type="AlphaFoldDB" id="A0A814CBD9"/>
<feature type="region of interest" description="Disordered" evidence="1">
    <location>
        <begin position="583"/>
        <end position="602"/>
    </location>
</feature>
<name>A0A814CBD9_9BILA</name>
<proteinExistence type="predicted"/>
<evidence type="ECO:0000256" key="1">
    <source>
        <dbReference type="SAM" id="MobiDB-lite"/>
    </source>
</evidence>
<evidence type="ECO:0000313" key="3">
    <source>
        <dbReference type="Proteomes" id="UP000663845"/>
    </source>
</evidence>
<dbReference type="EMBL" id="CAJNOG010000100">
    <property type="protein sequence ID" value="CAF0942030.1"/>
    <property type="molecule type" value="Genomic_DNA"/>
</dbReference>
<organism evidence="2 3">
    <name type="scientific">Adineta steineri</name>
    <dbReference type="NCBI Taxonomy" id="433720"/>
    <lineage>
        <taxon>Eukaryota</taxon>
        <taxon>Metazoa</taxon>
        <taxon>Spiralia</taxon>
        <taxon>Gnathifera</taxon>
        <taxon>Rotifera</taxon>
        <taxon>Eurotatoria</taxon>
        <taxon>Bdelloidea</taxon>
        <taxon>Adinetida</taxon>
        <taxon>Adinetidae</taxon>
        <taxon>Adineta</taxon>
    </lineage>
</organism>
<feature type="region of interest" description="Disordered" evidence="1">
    <location>
        <begin position="515"/>
        <end position="565"/>
    </location>
</feature>